<comment type="caution">
    <text evidence="2">The sequence shown here is derived from an EMBL/GenBank/DDBJ whole genome shotgun (WGS) entry which is preliminary data.</text>
</comment>
<dbReference type="EMBL" id="JBHUMR010000008">
    <property type="protein sequence ID" value="MFD2616774.1"/>
    <property type="molecule type" value="Genomic_DNA"/>
</dbReference>
<accession>A0ABW5PPH9</accession>
<evidence type="ECO:0000313" key="3">
    <source>
        <dbReference type="Proteomes" id="UP001597458"/>
    </source>
</evidence>
<keyword evidence="3" id="KW-1185">Reference proteome</keyword>
<proteinExistence type="predicted"/>
<dbReference type="RefSeq" id="WP_181742407.1">
    <property type="nucleotide sequence ID" value="NZ_VHOA01000001.1"/>
</dbReference>
<dbReference type="Proteomes" id="UP001597458">
    <property type="component" value="Unassembled WGS sequence"/>
</dbReference>
<reference evidence="3" key="1">
    <citation type="journal article" date="2019" name="Int. J. Syst. Evol. Microbiol.">
        <title>The Global Catalogue of Microorganisms (GCM) 10K type strain sequencing project: providing services to taxonomists for standard genome sequencing and annotation.</title>
        <authorList>
            <consortium name="The Broad Institute Genomics Platform"/>
            <consortium name="The Broad Institute Genome Sequencing Center for Infectious Disease"/>
            <person name="Wu L."/>
            <person name="Ma J."/>
        </authorList>
    </citation>
    <scope>NUCLEOTIDE SEQUENCE [LARGE SCALE GENOMIC DNA]</scope>
    <source>
        <strain evidence="3">TISTR 2241</strain>
    </source>
</reference>
<gene>
    <name evidence="2" type="ORF">ACFSTF_05555</name>
</gene>
<feature type="region of interest" description="Disordered" evidence="1">
    <location>
        <begin position="1"/>
        <end position="38"/>
    </location>
</feature>
<name>A0ABW5PPH9_9BACI</name>
<organism evidence="2 3">
    <name type="scientific">Terrilactibacillus laevilacticus</name>
    <dbReference type="NCBI Taxonomy" id="1380157"/>
    <lineage>
        <taxon>Bacteria</taxon>
        <taxon>Bacillati</taxon>
        <taxon>Bacillota</taxon>
        <taxon>Bacilli</taxon>
        <taxon>Bacillales</taxon>
        <taxon>Bacillaceae</taxon>
        <taxon>Terrilactibacillus</taxon>
    </lineage>
</organism>
<sequence length="38" mass="4288">MADKKRHSSQQNGNPKPLSGNKNAKQRQMKRQKHGEGS</sequence>
<feature type="compositionally biased region" description="Basic residues" evidence="1">
    <location>
        <begin position="24"/>
        <end position="38"/>
    </location>
</feature>
<evidence type="ECO:0000313" key="2">
    <source>
        <dbReference type="EMBL" id="MFD2616774.1"/>
    </source>
</evidence>
<protein>
    <submittedName>
        <fullName evidence="2">Small acid-soluble spore protein P</fullName>
    </submittedName>
</protein>
<evidence type="ECO:0000256" key="1">
    <source>
        <dbReference type="SAM" id="MobiDB-lite"/>
    </source>
</evidence>